<gene>
    <name evidence="1" type="ORF">JOC54_003040</name>
</gene>
<keyword evidence="2" id="KW-1185">Reference proteome</keyword>
<protein>
    <submittedName>
        <fullName evidence="1">Uncharacterized protein</fullName>
    </submittedName>
</protein>
<accession>A0ABS2SYC3</accession>
<reference evidence="1" key="1">
    <citation type="submission" date="2021-01" db="EMBL/GenBank/DDBJ databases">
        <title>Genomic Encyclopedia of Type Strains, Phase IV (KMG-IV): sequencing the most valuable type-strain genomes for metagenomic binning, comparative biology and taxonomic classification.</title>
        <authorList>
            <person name="Goeker M."/>
        </authorList>
    </citation>
    <scope>NUCLEOTIDE SEQUENCE</scope>
    <source>
        <strain evidence="1">DSM 21943</strain>
    </source>
</reference>
<dbReference type="RefSeq" id="WP_204466946.1">
    <property type="nucleotide sequence ID" value="NZ_JAFBCV010000010.1"/>
</dbReference>
<organism evidence="1 2">
    <name type="scientific">Shouchella xiaoxiensis</name>
    <dbReference type="NCBI Taxonomy" id="766895"/>
    <lineage>
        <taxon>Bacteria</taxon>
        <taxon>Bacillati</taxon>
        <taxon>Bacillota</taxon>
        <taxon>Bacilli</taxon>
        <taxon>Bacillales</taxon>
        <taxon>Bacillaceae</taxon>
        <taxon>Shouchella</taxon>
    </lineage>
</organism>
<evidence type="ECO:0000313" key="1">
    <source>
        <dbReference type="EMBL" id="MBM7839760.1"/>
    </source>
</evidence>
<proteinExistence type="predicted"/>
<evidence type="ECO:0000313" key="2">
    <source>
        <dbReference type="Proteomes" id="UP001179280"/>
    </source>
</evidence>
<dbReference type="Proteomes" id="UP001179280">
    <property type="component" value="Unassembled WGS sequence"/>
</dbReference>
<dbReference type="EMBL" id="JAFBCV010000010">
    <property type="protein sequence ID" value="MBM7839760.1"/>
    <property type="molecule type" value="Genomic_DNA"/>
</dbReference>
<sequence>MQINFFSLIVAIGALTLSSCQFLSSDDHSGTSAILLVTDKYEEENAYYIVAETLEESEHKIEYELEVNDVNTWNLIKVNYEYGFGLIHDENHVGELSTIEHVSTP</sequence>
<name>A0ABS2SYC3_9BACI</name>
<comment type="caution">
    <text evidence="1">The sequence shown here is derived from an EMBL/GenBank/DDBJ whole genome shotgun (WGS) entry which is preliminary data.</text>
</comment>